<evidence type="ECO:0000313" key="2">
    <source>
        <dbReference type="Proteomes" id="UP000594749"/>
    </source>
</evidence>
<dbReference type="GO" id="GO:0019867">
    <property type="term" value="C:outer membrane"/>
    <property type="evidence" value="ECO:0007669"/>
    <property type="project" value="InterPro"/>
</dbReference>
<dbReference type="PROSITE" id="PS51257">
    <property type="entry name" value="PROKAR_LIPOPROTEIN"/>
    <property type="match status" value="1"/>
</dbReference>
<accession>A0A7M1LE42</accession>
<dbReference type="RefSeq" id="WP_025803785.1">
    <property type="nucleotide sequence ID" value="NZ_CP053842.1"/>
</dbReference>
<dbReference type="Proteomes" id="UP000594749">
    <property type="component" value="Chromosome"/>
</dbReference>
<dbReference type="OrthoDB" id="5347351at2"/>
<dbReference type="EMBL" id="CP063078">
    <property type="protein sequence ID" value="QOQ86852.1"/>
    <property type="molecule type" value="Genomic_DNA"/>
</dbReference>
<reference evidence="1 2" key="1">
    <citation type="submission" date="2020-10" db="EMBL/GenBank/DDBJ databases">
        <title>Campylobacter and Helicobacter PacBio genomes.</title>
        <authorList>
            <person name="Lane C."/>
        </authorList>
    </citation>
    <scope>NUCLEOTIDE SEQUENCE [LARGE SCALE GENOMIC DNA]</scope>
    <source>
        <strain evidence="1 2">2016D-0077</strain>
    </source>
</reference>
<dbReference type="AlphaFoldDB" id="A0A7M1LE42"/>
<name>A0A7M1LE42_9BACT</name>
<organism evidence="1 2">
    <name type="scientific">Campylobacter corcagiensis</name>
    <dbReference type="NCBI Taxonomy" id="1448857"/>
    <lineage>
        <taxon>Bacteria</taxon>
        <taxon>Pseudomonadati</taxon>
        <taxon>Campylobacterota</taxon>
        <taxon>Epsilonproteobacteria</taxon>
        <taxon>Campylobacterales</taxon>
        <taxon>Campylobacteraceae</taxon>
        <taxon>Campylobacter</taxon>
    </lineage>
</organism>
<keyword evidence="2" id="KW-1185">Reference proteome</keyword>
<dbReference type="Pfam" id="PF04390">
    <property type="entry name" value="LptE"/>
    <property type="match status" value="1"/>
</dbReference>
<evidence type="ECO:0000313" key="1">
    <source>
        <dbReference type="EMBL" id="QOQ86852.1"/>
    </source>
</evidence>
<protein>
    <submittedName>
        <fullName evidence="1">Penicillin-binding protein</fullName>
    </submittedName>
</protein>
<sequence>MRKLILTAIFAIFIIGCGYSPIARVTESVLGRSVFVDVAMSKTDPQNTVAIKDAVREGVVNRLHRALSSKENADTKIFVSISSLDFSALTYDKFGYITSYRANLNLNFKTELKDGRILNISSSGDHDFRVTRLVKSSRDTSSVISDQERYDAIQNASTQAFDEFIAALAVQGYKTEIK</sequence>
<proteinExistence type="predicted"/>
<gene>
    <name evidence="1" type="ORF">IMC76_06440</name>
</gene>
<dbReference type="InterPro" id="IPR007485">
    <property type="entry name" value="LPS_assembly_LptE"/>
</dbReference>
<dbReference type="GO" id="GO:0043165">
    <property type="term" value="P:Gram-negative-bacterium-type cell outer membrane assembly"/>
    <property type="evidence" value="ECO:0007669"/>
    <property type="project" value="InterPro"/>
</dbReference>